<accession>A0A2N0VIP5</accession>
<dbReference type="RefSeq" id="WP_101071314.1">
    <property type="nucleotide sequence ID" value="NZ_PISP01000001.1"/>
</dbReference>
<dbReference type="InterPro" id="IPR052047">
    <property type="entry name" value="GH94_Enzymes"/>
</dbReference>
<dbReference type="Gene3D" id="1.50.10.140">
    <property type="match status" value="2"/>
</dbReference>
<dbReference type="Pfam" id="PF17167">
    <property type="entry name" value="Glyco_hydro_94"/>
    <property type="match status" value="1"/>
</dbReference>
<dbReference type="Gene3D" id="2.70.98.40">
    <property type="entry name" value="Glycoside hydrolase, family 65, N-terminal domain"/>
    <property type="match status" value="2"/>
</dbReference>
<dbReference type="CDD" id="cd11753">
    <property type="entry name" value="GH94N_ChvB_NdvB_2_like"/>
    <property type="match status" value="1"/>
</dbReference>
<name>A0A2N0VIP5_9BACT</name>
<dbReference type="GO" id="GO:0016757">
    <property type="term" value="F:glycosyltransferase activity"/>
    <property type="evidence" value="ECO:0007669"/>
    <property type="project" value="UniProtKB-KW"/>
</dbReference>
<dbReference type="CDD" id="cd11756">
    <property type="entry name" value="GH94N_ChvB_NdvB_1_like"/>
    <property type="match status" value="1"/>
</dbReference>
<proteinExistence type="predicted"/>
<feature type="domain" description="Glycosyl hydrolase 94 supersandwich" evidence="4">
    <location>
        <begin position="2111"/>
        <end position="2374"/>
    </location>
</feature>
<evidence type="ECO:0000259" key="4">
    <source>
        <dbReference type="Pfam" id="PF06165"/>
    </source>
</evidence>
<dbReference type="SUPFAM" id="SSF74650">
    <property type="entry name" value="Galactose mutarotase-like"/>
    <property type="match status" value="2"/>
</dbReference>
<keyword evidence="3" id="KW-1133">Transmembrane helix</keyword>
<keyword evidence="3" id="KW-0812">Transmembrane</keyword>
<dbReference type="InterPro" id="IPR012341">
    <property type="entry name" value="6hp_glycosidase-like_sf"/>
</dbReference>
<evidence type="ECO:0000256" key="2">
    <source>
        <dbReference type="ARBA" id="ARBA00022679"/>
    </source>
</evidence>
<dbReference type="GO" id="GO:0030246">
    <property type="term" value="F:carbohydrate binding"/>
    <property type="evidence" value="ECO:0007669"/>
    <property type="project" value="InterPro"/>
</dbReference>
<feature type="domain" description="Glycosyl hydrolase 94 supersandwich" evidence="4">
    <location>
        <begin position="1594"/>
        <end position="1862"/>
    </location>
</feature>
<keyword evidence="3" id="KW-0472">Membrane</keyword>
<dbReference type="InterPro" id="IPR037820">
    <property type="entry name" value="GH94N_NdvB"/>
</dbReference>
<gene>
    <name evidence="7" type="ORF">CWD77_00870</name>
</gene>
<protein>
    <submittedName>
        <fullName evidence="7">Glycosyltransferase 36</fullName>
    </submittedName>
</protein>
<organism evidence="7 8">
    <name type="scientific">Rhodohalobacter barkolensis</name>
    <dbReference type="NCBI Taxonomy" id="2053187"/>
    <lineage>
        <taxon>Bacteria</taxon>
        <taxon>Pseudomonadati</taxon>
        <taxon>Balneolota</taxon>
        <taxon>Balneolia</taxon>
        <taxon>Balneolales</taxon>
        <taxon>Balneolaceae</taxon>
        <taxon>Rhodohalobacter</taxon>
    </lineage>
</organism>
<keyword evidence="2 7" id="KW-0808">Transferase</keyword>
<feature type="transmembrane region" description="Helical" evidence="3">
    <location>
        <begin position="818"/>
        <end position="835"/>
    </location>
</feature>
<dbReference type="Pfam" id="PF10091">
    <property type="entry name" value="Glycoamylase"/>
    <property type="match status" value="1"/>
</dbReference>
<evidence type="ECO:0000313" key="7">
    <source>
        <dbReference type="EMBL" id="PKD44062.1"/>
    </source>
</evidence>
<dbReference type="Gene3D" id="2.60.420.10">
    <property type="entry name" value="Maltose phosphorylase, domain 3"/>
    <property type="match status" value="1"/>
</dbReference>
<dbReference type="OrthoDB" id="9769991at2"/>
<evidence type="ECO:0000313" key="8">
    <source>
        <dbReference type="Proteomes" id="UP000233398"/>
    </source>
</evidence>
<evidence type="ECO:0000256" key="1">
    <source>
        <dbReference type="ARBA" id="ARBA00022676"/>
    </source>
</evidence>
<dbReference type="InterPro" id="IPR011013">
    <property type="entry name" value="Gal_mutarotase_sf_dom"/>
</dbReference>
<feature type="transmembrane region" description="Helical" evidence="3">
    <location>
        <begin position="940"/>
        <end position="961"/>
    </location>
</feature>
<dbReference type="InterPro" id="IPR029044">
    <property type="entry name" value="Nucleotide-diphossugar_trans"/>
</dbReference>
<reference evidence="7 8" key="1">
    <citation type="submission" date="2017-11" db="EMBL/GenBank/DDBJ databases">
        <title>Rhodohalobacter 15182 sp. nov., isolated from a salt lake.</title>
        <authorList>
            <person name="Han S."/>
        </authorList>
    </citation>
    <scope>NUCLEOTIDE SEQUENCE [LARGE SCALE GENOMIC DNA]</scope>
    <source>
        <strain evidence="7 8">15182</strain>
    </source>
</reference>
<dbReference type="Gene3D" id="1.50.10.10">
    <property type="match status" value="1"/>
</dbReference>
<dbReference type="EMBL" id="PISP01000001">
    <property type="protein sequence ID" value="PKD44062.1"/>
    <property type="molecule type" value="Genomic_DNA"/>
</dbReference>
<dbReference type="PANTHER" id="PTHR37469">
    <property type="entry name" value="CELLOBIONIC ACID PHOSPHORYLASE-RELATED"/>
    <property type="match status" value="1"/>
</dbReference>
<feature type="domain" description="Glycosyl hydrolase 94 catalytic" evidence="6">
    <location>
        <begin position="2387"/>
        <end position="2811"/>
    </location>
</feature>
<dbReference type="InterPro" id="IPR037824">
    <property type="entry name" value="GH94N_2_NdvB"/>
</dbReference>
<dbReference type="SUPFAM" id="SSF48208">
    <property type="entry name" value="Six-hairpin glycosidases"/>
    <property type="match status" value="1"/>
</dbReference>
<sequence>MSQESKISYNINYLKESAANLAQIHAASKSSKHIRPVKPILEDSKKVLIDAYRILSGLAKKNQDLSPAAEWLIDNFYIVQEQVVQVGVDFPREFQRNLPPLSGGEHEGLPRVYELVMNFLTHTDNLVDEDVLINYVQHYQQFETLKLGEIWAIPIMIRLILIQKLSEKASRILQRKKIWRDVHELTSKIDEKDIREPGMLINKLSEWLKKYESGGEKVLVLIELYNQLQQTGFLQDEQKRWFIYRFKQHDITIDEALRSEAQRQSRLQVSIQNAVITLRESTETDWSDFVEECSIVDQILRLDPYGVYSQMDFETRDRYRRTVERISRHSKHSETDVAEKVLILAEDQGRINEESDDDSDPLFNQSIVKKHIGYFLVGNGYRELISELGYRMPLRERLQKKLEQNPFLYILSIILHTVLLMVVLWYVTDAFSESIFIATSVLLISLFPALDLSVAAMNRFFVFLLPPRKLNRMDFEDRIPDQSRTMVVVPTLFSSPDDVRDQLSRLEIRSLANPHPGLQFALLSDFNDSPNETEPGDREILDTAKRIVAEMNEKYSSAYGDKFFVLHRDRLWNDSEEAWMGWERKRGKLEEFNMLLNDPETETSFSLVTGNLIDSIRSEEVKYIITLDSDTKLPPDSAIKLIRTISHPLNQAYFNPDEKRITSGYAIIQPRISIPPSSARQTWFSRIFSGNVGLDPYSTAVSDIYQDLAGEAVFTGKGIYNVRAFHEVLSDRFPENRILSHDLLESTYLRTGLASDIELYDDYPQTYASFSKRAHRWTRGDWQIASWLFKQVPGREGVERNRMNILSKWKIFDNLRRSLNPFFLTLFFIAGWFFLPGSAWLWTLFALGILAFPIYVSLSTDIINRPARVRWMLYWEKVRANLKINTVQALFTVVILPHHALVQLDAVFRTLYRLNFSRKNLLEWVSAFQTESSSPNSLGAYLKMMILPMILGVSILIGAIIVNPGYLWAIAPFFVIWAGSPFYVWYISQPIRVSAAKYDLSDELKLREYARRTWFYFERMVTEEHSWLPPDNFQVDPPLPPTDRTSPTNIGLALVANLVAYNRGYVTYSEFLERTENMLLSLEKMERYKGHFFNWYQTKLGEVLNPRYISTVDSGNLAAGLIVIKEGVKAAEKEQALNEKFWEGLKDTVRTVENIFSQLEKECPEVDPCFSEVKENTKAILEKIESSHKTGLELLKEIKENAARLSAVDLLPLGSHFDDQYMQDLLFWLESPLKQLEKSIAEWKCLTVDPTMDLTAHSPEMLNDLMQKRDGNSQCVLLLNRWRVQTENIVSISEKLIDDMDFTFLYLKKRGLFSIGFNVEKAHLDKSTYDLLASEARIASYIAIAKGDIPVEHWFRLSRRLTSLSSNEILLSWGGTMFEYLMPLLFMKSIDETLMDQTYKNVVRWQQEYGKKQGKPWGFSESAYYNLNIDMHYQYRAFGAPGLGLKRGLAEEYVVAPYASLLSLAVDPVTSIKNLKRIEKKGGSGLYGFFDAIDFTPSRMNSGESHKVVKSYMVHHHGMGLIALENLLNDNSIQHYFHSDLRIQGSELILEERVPRGVPIKEPHPIEVELEPGEQEAIQYIVEHAGMNDLDISPPRLRILSNGKYSTMVTHAGTGSSQFHNIAMNGWEPDPTTDPLGVYVYIKDTNSGEFWSAGHQPVKRKPDRYDSWFHNGKIVNSRVDEWIETTTEVCVSPDYPLELRKITLTNYSDKERHLEVTSYAEVVLNGRKDHNSHPAFSKLFIQTDYLAEHHALLAKRRPRSDKESPMWMVHTFAGDDSENLTNPLQYETERSKFIGRGRTLSHPKAMDSSSRLECSLGNVSDPIMSLRKNISIGSGEKVVLSFGTGYASSEQEAIQMADMYDNILAVFRAFDLAEVYSSVELNHIGIKSKDAHYFQELASYVIYSNPRYRAESALLRENRKKQHDLWAYGISGDLPLVIFKISQTDQIKNLKKILKAHAYWRLKGLETELLILNDHAPSYADAVQEAIIQLIESSSERGLMNKYGGIFLHRTDKMPPEDLTLVYSVAHAQFDHKLPTKEDLVRHATDTKSWLLNDTEPEIQPAEVEYRDDNESQRPVEDLQFYNGFGGFSSDGKEYRIQLNIDPDTNRHIFPPAPWVNILSNPDFGSLISERGAGYMWSENSRENKITTWSNDPVMDPHSEAFYIRHNDRRIYWSPSPGPVPGNGNYEVVHGFGYTTFLHTSEDLNQELTHFVPLENSVKVSRLVVENLDNKPISLSIFRYLDRVLGVNRNSSSRFVTSNYLQEMNTLISKNYYNNEFSGRVAYSGVFMPESESEIFYTTDRESFIGRNRSLENPNALFSYQNLDNSESMGSDPCAALQMNLDLDKGERRTIYFLDGEAKTEEEVKNTLSKYRDPENAESELQAVKKFWADKVDKVQVTTPDQSIDLMVNGWLTYQNLSSRMWGRTAYYQAGGAFGFRDQLQDSMALLYVDPALTRKQILLHASKQFEEGDVLHWWHPPTGRGIRSKITDDRLWLPYVTENYVRVTGDRDILSEEINYITSRALEDHEHEVYLTPQVSGKTGSLYDHCCRAIDISLQFGQHGLPLMGAGDWNDGMNRVGEEGRGESVWLGFFIYSTLRRFIPICKKMGDSDRAERYKQTASELKKRLNDEGWDGEWYLRAFYDDGTPLGSVENEECKIDAISQAWAVISGVATGERAQQSLLSAETHLISESDGIIRLLKPPFDKTDKNPGYIKGYIPGVRENGGQYTHGALWLIKAMAELGMGEKAVSYLNMVNPINHSSSKERSLQYKVEPYVVAADVYGEPPLTGMGGWTWYTGSGGWMYRVMLESVLGFSVEGKYILLSPAISKSWKSYTIRYKPDDIGTEYIIDIHNQDRVESGRLTGLMDEKEISVNGKVTRIKVVKDGKTHRVELQISKGKEAKV</sequence>
<feature type="transmembrane region" description="Helical" evidence="3">
    <location>
        <begin position="967"/>
        <end position="987"/>
    </location>
</feature>
<keyword evidence="8" id="KW-1185">Reference proteome</keyword>
<dbReference type="InterPro" id="IPR033432">
    <property type="entry name" value="GH94_catalytic"/>
</dbReference>
<dbReference type="InterPro" id="IPR008928">
    <property type="entry name" value="6-hairpin_glycosidase_sf"/>
</dbReference>
<feature type="domain" description="Glycoamylase-like" evidence="5">
    <location>
        <begin position="1331"/>
        <end position="1539"/>
    </location>
</feature>
<feature type="transmembrane region" description="Helical" evidence="3">
    <location>
        <begin position="434"/>
        <end position="465"/>
    </location>
</feature>
<feature type="transmembrane region" description="Helical" evidence="3">
    <location>
        <begin position="841"/>
        <end position="863"/>
    </location>
</feature>
<dbReference type="PANTHER" id="PTHR37469:SF2">
    <property type="entry name" value="CELLOBIONIC ACID PHOSPHORYLASE"/>
    <property type="match status" value="1"/>
</dbReference>
<feature type="transmembrane region" description="Helical" evidence="3">
    <location>
        <begin position="407"/>
        <end position="428"/>
    </location>
</feature>
<keyword evidence="1" id="KW-0328">Glycosyltransferase</keyword>
<dbReference type="InterPro" id="IPR019282">
    <property type="entry name" value="Glycoamylase-like_cons_dom"/>
</dbReference>
<evidence type="ECO:0000256" key="3">
    <source>
        <dbReference type="SAM" id="Phobius"/>
    </source>
</evidence>
<evidence type="ECO:0000259" key="6">
    <source>
        <dbReference type="Pfam" id="PF17167"/>
    </source>
</evidence>
<dbReference type="SMART" id="SM01068">
    <property type="entry name" value="CBM_X"/>
    <property type="match status" value="2"/>
</dbReference>
<evidence type="ECO:0000259" key="5">
    <source>
        <dbReference type="Pfam" id="PF10091"/>
    </source>
</evidence>
<dbReference type="Pfam" id="PF06165">
    <property type="entry name" value="GH94_b-supersand"/>
    <property type="match status" value="2"/>
</dbReference>
<dbReference type="Proteomes" id="UP000233398">
    <property type="component" value="Unassembled WGS sequence"/>
</dbReference>
<dbReference type="SUPFAM" id="SSF53448">
    <property type="entry name" value="Nucleotide-diphospho-sugar transferases"/>
    <property type="match status" value="1"/>
</dbReference>
<dbReference type="InterPro" id="IPR010383">
    <property type="entry name" value="Glyco_hydrolase_94_b-supersand"/>
</dbReference>
<dbReference type="GO" id="GO:0005975">
    <property type="term" value="P:carbohydrate metabolic process"/>
    <property type="evidence" value="ECO:0007669"/>
    <property type="project" value="InterPro"/>
</dbReference>
<dbReference type="InterPro" id="IPR037018">
    <property type="entry name" value="GH65_N"/>
</dbReference>
<comment type="caution">
    <text evidence="7">The sequence shown here is derived from an EMBL/GenBank/DDBJ whole genome shotgun (WGS) entry which is preliminary data.</text>
</comment>